<dbReference type="STRING" id="138074.SYMBAF_10055"/>
<dbReference type="GeneID" id="93737605"/>
<dbReference type="Proteomes" id="UP000042738">
    <property type="component" value="Chromosome"/>
</dbReference>
<reference evidence="1 2" key="1">
    <citation type="journal article" date="2014" name="Genome Announc.">
        <title>Whole-Genome Sequence of Serratia symbiotica Strain CWBI-2.3T, a Free-Living Symbiont of the Black Bean Aphid Aphis fabae.</title>
        <authorList>
            <person name="Foray V."/>
            <person name="Grigorescu A.S."/>
            <person name="Sabri A."/>
            <person name="Haubruge E."/>
            <person name="Lognay G."/>
            <person name="Francis F."/>
            <person name="Fauconnier M.L."/>
            <person name="Hance T."/>
            <person name="Thonart P."/>
        </authorList>
    </citation>
    <scope>NUCLEOTIDE SEQUENCE [LARGE SCALE GENOMIC DNA]</scope>
    <source>
        <strain evidence="1">CWBI-2.3</strain>
    </source>
</reference>
<evidence type="ECO:0000313" key="2">
    <source>
        <dbReference type="Proteomes" id="UP000042738"/>
    </source>
</evidence>
<dbReference type="InterPro" id="IPR008258">
    <property type="entry name" value="Transglycosylase_SLT_dom_1"/>
</dbReference>
<gene>
    <name evidence="1" type="ORF">SYMBAF_14040</name>
</gene>
<dbReference type="Pfam" id="PF01464">
    <property type="entry name" value="SLT"/>
    <property type="match status" value="1"/>
</dbReference>
<protein>
    <submittedName>
        <fullName evidence="1">Lytic transglycosylase domain-containing protein</fullName>
    </submittedName>
</protein>
<name>A0A068YUS6_9GAMM</name>
<evidence type="ECO:0000313" key="1">
    <source>
        <dbReference type="EMBL" id="QLH63832.1"/>
    </source>
</evidence>
<dbReference type="CDD" id="cd13400">
    <property type="entry name" value="LT_IagB-like"/>
    <property type="match status" value="1"/>
</dbReference>
<sequence length="151" mass="17099">MRTALFTLLLLALPTSATCWSQAGKRYGIEPILLQAIAITESSMNPSAVNKNNDGSYDIGLMQINSRHLPALNKYRITQRRLLEDPCLSVMTGAWILASFIRRHGYNWEAVGAYNAGSTPQRGYLRQRYVYRVLPNYLLLQQKQAPNRAIQ</sequence>
<dbReference type="AlphaFoldDB" id="A0A068YUS6"/>
<accession>A0A068YUS6</accession>
<dbReference type="SUPFAM" id="SSF53955">
    <property type="entry name" value="Lysozyme-like"/>
    <property type="match status" value="1"/>
</dbReference>
<dbReference type="EMBL" id="CP050855">
    <property type="protein sequence ID" value="QLH63832.1"/>
    <property type="molecule type" value="Genomic_DNA"/>
</dbReference>
<dbReference type="InterPro" id="IPR023346">
    <property type="entry name" value="Lysozyme-like_dom_sf"/>
</dbReference>
<dbReference type="Gene3D" id="1.10.530.10">
    <property type="match status" value="1"/>
</dbReference>
<dbReference type="RefSeq" id="WP_040262603.1">
    <property type="nucleotide sequence ID" value="NZ_CAXKXZ010000022.1"/>
</dbReference>
<proteinExistence type="predicted"/>
<organism evidence="1 2">
    <name type="scientific">Serratia symbiotica</name>
    <dbReference type="NCBI Taxonomy" id="138074"/>
    <lineage>
        <taxon>Bacteria</taxon>
        <taxon>Pseudomonadati</taxon>
        <taxon>Pseudomonadota</taxon>
        <taxon>Gammaproteobacteria</taxon>
        <taxon>Enterobacterales</taxon>
        <taxon>Yersiniaceae</taxon>
        <taxon>Serratia</taxon>
    </lineage>
</organism>